<dbReference type="NCBIfam" id="TIGR00435">
    <property type="entry name" value="cysS"/>
    <property type="match status" value="1"/>
</dbReference>
<comment type="catalytic activity">
    <reaction evidence="15">
        <text>2 L-cysteine = S-sulfanyl-L-cysteine + L-alanine</text>
        <dbReference type="Rhea" id="RHEA:78543"/>
        <dbReference type="ChEBI" id="CHEBI:35235"/>
        <dbReference type="ChEBI" id="CHEBI:57972"/>
        <dbReference type="ChEBI" id="CHEBI:58591"/>
    </reaction>
    <physiologicalReaction direction="left-to-right" evidence="15">
        <dbReference type="Rhea" id="RHEA:78544"/>
    </physiologicalReaction>
</comment>
<keyword evidence="7" id="KW-0862">Zinc</keyword>
<organism evidence="20 21">
    <name type="scientific">Rhynocoris fuscipes</name>
    <dbReference type="NCBI Taxonomy" id="488301"/>
    <lineage>
        <taxon>Eukaryota</taxon>
        <taxon>Metazoa</taxon>
        <taxon>Ecdysozoa</taxon>
        <taxon>Arthropoda</taxon>
        <taxon>Hexapoda</taxon>
        <taxon>Insecta</taxon>
        <taxon>Pterygota</taxon>
        <taxon>Neoptera</taxon>
        <taxon>Paraneoptera</taxon>
        <taxon>Hemiptera</taxon>
        <taxon>Heteroptera</taxon>
        <taxon>Panheteroptera</taxon>
        <taxon>Cimicomorpha</taxon>
        <taxon>Reduviidae</taxon>
        <taxon>Harpactorinae</taxon>
        <taxon>Harpactorini</taxon>
        <taxon>Rhynocoris</taxon>
    </lineage>
</organism>
<keyword evidence="6" id="KW-0547">Nucleotide-binding</keyword>
<evidence type="ECO:0000256" key="2">
    <source>
        <dbReference type="ARBA" id="ARBA00005594"/>
    </source>
</evidence>
<sequence length="545" mass="61872">MIGINKKKFCVELFKVWNTIRHCSGKSVPEERVSGFNTNISLYNSAIKSKTTLICQQKGVVSWYCCGPTVYDSAHIGHACCYLNFDIIRRIMEGMFSQNVVFVMGITDIDDKIIKRANDEGVDFKSISQYYEKEFFRDMNRLNMKKPTLIARVSDHIPDIISFVQKIVDSGYGYTTADGTVNFSVNKYKNYGIFIGTQEESDHETTGKEDSRDFALWKGAKPGEPSWTSPWGEGRPGWHIECSAIASKLLGDCVDIHSGGIDLKFPHHENEETQCCVYHNKDKWVTHWIHSGHVKLKNSVKMSKSLKNTISIDDFLRSYKSDHLRMLCLMIPYRNGIEYGDDVMENAVNVYNKCRNFIDDCHAYIKGTKPLGYFEESVLFQDLNTTQKIIMDCLADDFDTSSAINHIIQFISRSNSTLNQNQNTSSESTSCFAIAAACTYIENFLLTCGFTLSDSVHTAAEDNTFSNFTSILESSLSFRSRVREIALMKSTKTANTVDIKEINNKLLEASDEFRKSLYQSGIELKDYGKSTTWSIASKMKYSKKN</sequence>
<comment type="function">
    <text evidence="12">Mitochondrial cysteine-specific aminoacyl-tRNA synthetase that catalyzes the ATP-dependent ligation of cysteine to tRNA(Cys).</text>
</comment>
<dbReference type="EC" id="6.1.1.16" evidence="3"/>
<protein>
    <recommendedName>
        <fullName evidence="3">cysteine--tRNA ligase</fullName>
        <ecNumber evidence="3">6.1.1.16</ecNumber>
    </recommendedName>
    <alternativeName>
        <fullName evidence="11">Cysteinyl-tRNA synthetase</fullName>
    </alternativeName>
</protein>
<dbReference type="GO" id="GO:0005524">
    <property type="term" value="F:ATP binding"/>
    <property type="evidence" value="ECO:0007669"/>
    <property type="project" value="UniProtKB-KW"/>
</dbReference>
<name>A0AAW1CQQ1_9HEMI</name>
<dbReference type="GO" id="GO:0005737">
    <property type="term" value="C:cytoplasm"/>
    <property type="evidence" value="ECO:0007669"/>
    <property type="project" value="TreeGrafter"/>
</dbReference>
<evidence type="ECO:0000256" key="15">
    <source>
        <dbReference type="ARBA" id="ARBA00047548"/>
    </source>
</evidence>
<dbReference type="InterPro" id="IPR014729">
    <property type="entry name" value="Rossmann-like_a/b/a_fold"/>
</dbReference>
<evidence type="ECO:0000256" key="4">
    <source>
        <dbReference type="ARBA" id="ARBA00022598"/>
    </source>
</evidence>
<keyword evidence="21" id="KW-1185">Reference proteome</keyword>
<comment type="catalytic activity">
    <reaction evidence="18">
        <text>tRNA(Cys) + L-cysteine + ATP = L-cysteinyl-tRNA(Cys) + AMP + diphosphate</text>
        <dbReference type="Rhea" id="RHEA:17773"/>
        <dbReference type="Rhea" id="RHEA-COMP:9661"/>
        <dbReference type="Rhea" id="RHEA-COMP:9679"/>
        <dbReference type="ChEBI" id="CHEBI:30616"/>
        <dbReference type="ChEBI" id="CHEBI:33019"/>
        <dbReference type="ChEBI" id="CHEBI:35235"/>
        <dbReference type="ChEBI" id="CHEBI:78442"/>
        <dbReference type="ChEBI" id="CHEBI:78517"/>
        <dbReference type="ChEBI" id="CHEBI:456215"/>
        <dbReference type="EC" id="6.1.1.16"/>
    </reaction>
    <physiologicalReaction direction="right-to-left" evidence="18">
        <dbReference type="Rhea" id="RHEA:17775"/>
    </physiologicalReaction>
</comment>
<dbReference type="EMBL" id="JAPXFL010000012">
    <property type="protein sequence ID" value="KAK9498579.1"/>
    <property type="molecule type" value="Genomic_DNA"/>
</dbReference>
<dbReference type="InterPro" id="IPR009080">
    <property type="entry name" value="tRNAsynth_Ia_anticodon-bd"/>
</dbReference>
<dbReference type="SUPFAM" id="SSF52374">
    <property type="entry name" value="Nucleotidylyl transferase"/>
    <property type="match status" value="1"/>
</dbReference>
<evidence type="ECO:0000256" key="1">
    <source>
        <dbReference type="ARBA" id="ARBA00001947"/>
    </source>
</evidence>
<keyword evidence="4" id="KW-0436">Ligase</keyword>
<evidence type="ECO:0000256" key="5">
    <source>
        <dbReference type="ARBA" id="ARBA00022723"/>
    </source>
</evidence>
<comment type="function">
    <text evidence="13">In addition to its role as an aminoacyl-tRNA synthetase, has also cysteine persulfide synthase activity. Produces reactive persulfide species such as cysteine persulfide (CysSSH) from substrate cysteine and mediate direct incorporation of CysSSH into proteins during translations, resulting in protein persulfides and polysulfides. CysSSHs behave as potent antioxidants and cellular protectants.</text>
</comment>
<evidence type="ECO:0000256" key="13">
    <source>
        <dbReference type="ARBA" id="ARBA00045476"/>
    </source>
</evidence>
<evidence type="ECO:0000256" key="8">
    <source>
        <dbReference type="ARBA" id="ARBA00022840"/>
    </source>
</evidence>
<evidence type="ECO:0000256" key="11">
    <source>
        <dbReference type="ARBA" id="ARBA00031499"/>
    </source>
</evidence>
<dbReference type="PANTHER" id="PTHR10890:SF27">
    <property type="entry name" value="CYSTEINE--TRNA LIGASE, MITOCHONDRIAL-RELATED"/>
    <property type="match status" value="1"/>
</dbReference>
<evidence type="ECO:0000256" key="14">
    <source>
        <dbReference type="ARBA" id="ARBA00047499"/>
    </source>
</evidence>
<evidence type="ECO:0000256" key="18">
    <source>
        <dbReference type="ARBA" id="ARBA00049046"/>
    </source>
</evidence>
<dbReference type="PRINTS" id="PR00983">
    <property type="entry name" value="TRNASYNTHCYS"/>
</dbReference>
<comment type="caution">
    <text evidence="20">The sequence shown here is derived from an EMBL/GenBank/DDBJ whole genome shotgun (WGS) entry which is preliminary data.</text>
</comment>
<gene>
    <name evidence="20" type="ORF">O3M35_003180</name>
</gene>
<dbReference type="HAMAP" id="MF_00041">
    <property type="entry name" value="Cys_tRNA_synth"/>
    <property type="match status" value="1"/>
</dbReference>
<dbReference type="GO" id="GO:0006423">
    <property type="term" value="P:cysteinyl-tRNA aminoacylation"/>
    <property type="evidence" value="ECO:0007669"/>
    <property type="project" value="InterPro"/>
</dbReference>
<dbReference type="GO" id="GO:0046872">
    <property type="term" value="F:metal ion binding"/>
    <property type="evidence" value="ECO:0007669"/>
    <property type="project" value="UniProtKB-KW"/>
</dbReference>
<keyword evidence="8" id="KW-0067">ATP-binding</keyword>
<dbReference type="InterPro" id="IPR015803">
    <property type="entry name" value="Cys-tRNA-ligase"/>
</dbReference>
<dbReference type="Gene3D" id="1.20.120.1910">
    <property type="entry name" value="Cysteine-tRNA ligase, C-terminal anti-codon recognition domain"/>
    <property type="match status" value="1"/>
</dbReference>
<proteinExistence type="inferred from homology"/>
<dbReference type="PANTHER" id="PTHR10890">
    <property type="entry name" value="CYSTEINYL-TRNA SYNTHETASE"/>
    <property type="match status" value="1"/>
</dbReference>
<comment type="cofactor">
    <cofactor evidence="1">
        <name>Zn(2+)</name>
        <dbReference type="ChEBI" id="CHEBI:29105"/>
    </cofactor>
</comment>
<evidence type="ECO:0000256" key="6">
    <source>
        <dbReference type="ARBA" id="ARBA00022741"/>
    </source>
</evidence>
<dbReference type="Gene3D" id="3.40.50.620">
    <property type="entry name" value="HUPs"/>
    <property type="match status" value="1"/>
</dbReference>
<keyword evidence="9" id="KW-0648">Protein biosynthesis</keyword>
<keyword evidence="10" id="KW-0030">Aminoacyl-tRNA synthetase</keyword>
<keyword evidence="5" id="KW-0479">Metal-binding</keyword>
<evidence type="ECO:0000256" key="16">
    <source>
        <dbReference type="ARBA" id="ARBA00047731"/>
    </source>
</evidence>
<dbReference type="InterPro" id="IPR024909">
    <property type="entry name" value="Cys-tRNA/MSH_ligase"/>
</dbReference>
<reference evidence="20 21" key="1">
    <citation type="submission" date="2022-12" db="EMBL/GenBank/DDBJ databases">
        <title>Chromosome-level genome assembly of true bugs.</title>
        <authorList>
            <person name="Ma L."/>
            <person name="Li H."/>
        </authorList>
    </citation>
    <scope>NUCLEOTIDE SEQUENCE [LARGE SCALE GENOMIC DNA]</scope>
    <source>
        <strain evidence="20">Lab_2022b</strain>
    </source>
</reference>
<evidence type="ECO:0000313" key="21">
    <source>
        <dbReference type="Proteomes" id="UP001461498"/>
    </source>
</evidence>
<comment type="catalytic activity">
    <reaction evidence="14">
        <text>S-disulfanyl-L-cysteine + tRNA(Cys) + ATP = (S)-disulfanyl-L-cysteinyl-tRNA(Cys) + AMP + diphosphate</text>
        <dbReference type="Rhea" id="RHEA:78651"/>
        <dbReference type="Rhea" id="RHEA-COMP:9661"/>
        <dbReference type="Rhea" id="RHEA-COMP:19120"/>
        <dbReference type="ChEBI" id="CHEBI:30616"/>
        <dbReference type="ChEBI" id="CHEBI:33019"/>
        <dbReference type="ChEBI" id="CHEBI:78442"/>
        <dbReference type="ChEBI" id="CHEBI:229465"/>
        <dbReference type="ChEBI" id="CHEBI:229521"/>
        <dbReference type="ChEBI" id="CHEBI:456215"/>
    </reaction>
    <physiologicalReaction direction="left-to-right" evidence="14">
        <dbReference type="Rhea" id="RHEA:78652"/>
    </physiologicalReaction>
</comment>
<dbReference type="Pfam" id="PF01406">
    <property type="entry name" value="tRNA-synt_1e"/>
    <property type="match status" value="1"/>
</dbReference>
<dbReference type="Proteomes" id="UP001461498">
    <property type="component" value="Unassembled WGS sequence"/>
</dbReference>
<evidence type="ECO:0000256" key="17">
    <source>
        <dbReference type="ARBA" id="ARBA00048609"/>
    </source>
</evidence>
<dbReference type="FunFam" id="3.40.50.620:FF:000027">
    <property type="entry name" value="Cysteine--tRNA ligase, cytoplasmic"/>
    <property type="match status" value="1"/>
</dbReference>
<evidence type="ECO:0000256" key="12">
    <source>
        <dbReference type="ARBA" id="ARBA00043868"/>
    </source>
</evidence>
<evidence type="ECO:0000259" key="19">
    <source>
        <dbReference type="Pfam" id="PF01406"/>
    </source>
</evidence>
<dbReference type="AlphaFoldDB" id="A0AAW1CQQ1"/>
<comment type="catalytic activity">
    <reaction evidence="17">
        <text>S-sulfanyl-L-cysteine + tRNA(Cys) + ATP = (S)-sulfanyl-L-cysteinyl-tRNA(Cys) + AMP + diphosphate</text>
        <dbReference type="Rhea" id="RHEA:78647"/>
        <dbReference type="Rhea" id="RHEA-COMP:9661"/>
        <dbReference type="Rhea" id="RHEA-COMP:19119"/>
        <dbReference type="ChEBI" id="CHEBI:30616"/>
        <dbReference type="ChEBI" id="CHEBI:33019"/>
        <dbReference type="ChEBI" id="CHEBI:58591"/>
        <dbReference type="ChEBI" id="CHEBI:78442"/>
        <dbReference type="ChEBI" id="CHEBI:229520"/>
        <dbReference type="ChEBI" id="CHEBI:456215"/>
    </reaction>
    <physiologicalReaction direction="left-to-right" evidence="17">
        <dbReference type="Rhea" id="RHEA:78648"/>
    </physiologicalReaction>
</comment>
<comment type="similarity">
    <text evidence="2">Belongs to the class-I aminoacyl-tRNA synthetase family.</text>
</comment>
<evidence type="ECO:0000313" key="20">
    <source>
        <dbReference type="EMBL" id="KAK9498579.1"/>
    </source>
</evidence>
<accession>A0AAW1CQQ1</accession>
<evidence type="ECO:0000256" key="10">
    <source>
        <dbReference type="ARBA" id="ARBA00023146"/>
    </source>
</evidence>
<evidence type="ECO:0000256" key="7">
    <source>
        <dbReference type="ARBA" id="ARBA00022833"/>
    </source>
</evidence>
<dbReference type="SUPFAM" id="SSF47323">
    <property type="entry name" value="Anticodon-binding domain of a subclass of class I aminoacyl-tRNA synthetases"/>
    <property type="match status" value="1"/>
</dbReference>
<dbReference type="CDD" id="cd00672">
    <property type="entry name" value="CysRS_core"/>
    <property type="match status" value="1"/>
</dbReference>
<dbReference type="GO" id="GO:0004817">
    <property type="term" value="F:cysteine-tRNA ligase activity"/>
    <property type="evidence" value="ECO:0007669"/>
    <property type="project" value="UniProtKB-EC"/>
</dbReference>
<comment type="catalytic activity">
    <reaction evidence="16">
        <text>S-sulfanyl-L-cysteine + L-cysteine = S-disulfanyl-L-cysteine + L-alanine</text>
        <dbReference type="Rhea" id="RHEA:78627"/>
        <dbReference type="ChEBI" id="CHEBI:35235"/>
        <dbReference type="ChEBI" id="CHEBI:57972"/>
        <dbReference type="ChEBI" id="CHEBI:58591"/>
        <dbReference type="ChEBI" id="CHEBI:229465"/>
    </reaction>
    <physiologicalReaction direction="left-to-right" evidence="16">
        <dbReference type="Rhea" id="RHEA:78628"/>
    </physiologicalReaction>
</comment>
<dbReference type="InterPro" id="IPR032678">
    <property type="entry name" value="tRNA-synt_1_cat_dom"/>
</dbReference>
<evidence type="ECO:0000256" key="9">
    <source>
        <dbReference type="ARBA" id="ARBA00022917"/>
    </source>
</evidence>
<evidence type="ECO:0000256" key="3">
    <source>
        <dbReference type="ARBA" id="ARBA00012832"/>
    </source>
</evidence>
<feature type="domain" description="tRNA synthetases class I catalytic" evidence="19">
    <location>
        <begin position="57"/>
        <end position="348"/>
    </location>
</feature>